<comment type="caution">
    <text evidence="1">The sequence shown here is derived from an EMBL/GenBank/DDBJ whole genome shotgun (WGS) entry which is preliminary data.</text>
</comment>
<accession>A0ABS6AZV8</accession>
<evidence type="ECO:0000313" key="1">
    <source>
        <dbReference type="EMBL" id="MBU3062534.1"/>
    </source>
</evidence>
<sequence>MDYLADPSVFGYRDGHVGLPTAPGLGIDIDPVAVERAAASAPRWRNPIWRPDDGSLAEW</sequence>
<reference evidence="1 3" key="1">
    <citation type="submission" date="2021-06" db="EMBL/GenBank/DDBJ databases">
        <title>Actinomycetes sequencing.</title>
        <authorList>
            <person name="Shan Q."/>
        </authorList>
    </citation>
    <scope>NUCLEOTIDE SEQUENCE [LARGE SCALE GENOMIC DNA]</scope>
    <source>
        <strain evidence="1 3">NEAU-G5</strain>
    </source>
</reference>
<dbReference type="Proteomes" id="UP000733379">
    <property type="component" value="Unassembled WGS sequence"/>
</dbReference>
<dbReference type="SUPFAM" id="SSF51604">
    <property type="entry name" value="Enolase C-terminal domain-like"/>
    <property type="match status" value="1"/>
</dbReference>
<dbReference type="Gene3D" id="3.20.20.120">
    <property type="entry name" value="Enolase-like C-terminal domain"/>
    <property type="match status" value="1"/>
</dbReference>
<gene>
    <name evidence="1" type="ORF">KO481_13500</name>
    <name evidence="2" type="ORF">KO481_29410</name>
</gene>
<evidence type="ECO:0000313" key="2">
    <source>
        <dbReference type="EMBL" id="MBU3065632.1"/>
    </source>
</evidence>
<dbReference type="EMBL" id="JAHKNI010000011">
    <property type="protein sequence ID" value="MBU3065632.1"/>
    <property type="molecule type" value="Genomic_DNA"/>
</dbReference>
<dbReference type="EMBL" id="JAHKNI010000004">
    <property type="protein sequence ID" value="MBU3062534.1"/>
    <property type="molecule type" value="Genomic_DNA"/>
</dbReference>
<dbReference type="InterPro" id="IPR036849">
    <property type="entry name" value="Enolase-like_C_sf"/>
</dbReference>
<protein>
    <recommendedName>
        <fullName evidence="4">Enolase C-terminal domain-containing protein</fullName>
    </recommendedName>
</protein>
<evidence type="ECO:0000313" key="3">
    <source>
        <dbReference type="Proteomes" id="UP000733379"/>
    </source>
</evidence>
<proteinExistence type="predicted"/>
<organism evidence="1 3">
    <name type="scientific">Nocardia albiluteola</name>
    <dbReference type="NCBI Taxonomy" id="2842303"/>
    <lineage>
        <taxon>Bacteria</taxon>
        <taxon>Bacillati</taxon>
        <taxon>Actinomycetota</taxon>
        <taxon>Actinomycetes</taxon>
        <taxon>Mycobacteriales</taxon>
        <taxon>Nocardiaceae</taxon>
        <taxon>Nocardia</taxon>
    </lineage>
</organism>
<evidence type="ECO:0008006" key="4">
    <source>
        <dbReference type="Google" id="ProtNLM"/>
    </source>
</evidence>
<keyword evidence="3" id="KW-1185">Reference proteome</keyword>
<name>A0ABS6AZV8_9NOCA</name>
<dbReference type="RefSeq" id="WP_215917457.1">
    <property type="nucleotide sequence ID" value="NZ_JAHKNI010000004.1"/>
</dbReference>